<protein>
    <submittedName>
        <fullName evidence="2">Uncharacterized protein</fullName>
    </submittedName>
</protein>
<dbReference type="AlphaFoldDB" id="R0LCU2"/>
<proteinExistence type="predicted"/>
<evidence type="ECO:0000313" key="2">
    <source>
        <dbReference type="EMBL" id="EOA99299.1"/>
    </source>
</evidence>
<feature type="region of interest" description="Disordered" evidence="1">
    <location>
        <begin position="121"/>
        <end position="158"/>
    </location>
</feature>
<gene>
    <name evidence="2" type="ORF">Anapl_07182</name>
</gene>
<organism evidence="2 3">
    <name type="scientific">Anas platyrhynchos</name>
    <name type="common">Mallard</name>
    <name type="synonym">Anas boschas</name>
    <dbReference type="NCBI Taxonomy" id="8839"/>
    <lineage>
        <taxon>Eukaryota</taxon>
        <taxon>Metazoa</taxon>
        <taxon>Chordata</taxon>
        <taxon>Craniata</taxon>
        <taxon>Vertebrata</taxon>
        <taxon>Euteleostomi</taxon>
        <taxon>Archelosauria</taxon>
        <taxon>Archosauria</taxon>
        <taxon>Dinosauria</taxon>
        <taxon>Saurischia</taxon>
        <taxon>Theropoda</taxon>
        <taxon>Coelurosauria</taxon>
        <taxon>Aves</taxon>
        <taxon>Neognathae</taxon>
        <taxon>Galloanserae</taxon>
        <taxon>Anseriformes</taxon>
        <taxon>Anatidae</taxon>
        <taxon>Anatinae</taxon>
        <taxon>Anas</taxon>
    </lineage>
</organism>
<dbReference type="Proteomes" id="UP000296049">
    <property type="component" value="Unassembled WGS sequence"/>
</dbReference>
<keyword evidence="3" id="KW-1185">Reference proteome</keyword>
<evidence type="ECO:0000256" key="1">
    <source>
        <dbReference type="SAM" id="MobiDB-lite"/>
    </source>
</evidence>
<feature type="compositionally biased region" description="Basic and acidic residues" evidence="1">
    <location>
        <begin position="147"/>
        <end position="158"/>
    </location>
</feature>
<dbReference type="EMBL" id="KB743342">
    <property type="protein sequence ID" value="EOA99299.1"/>
    <property type="molecule type" value="Genomic_DNA"/>
</dbReference>
<name>R0LCU2_ANAPL</name>
<accession>R0LCU2</accession>
<reference evidence="3" key="1">
    <citation type="journal article" date="2013" name="Nat. Genet.">
        <title>The duck genome and transcriptome provide insight into an avian influenza virus reservoir species.</title>
        <authorList>
            <person name="Huang Y."/>
            <person name="Li Y."/>
            <person name="Burt D.W."/>
            <person name="Chen H."/>
            <person name="Zhang Y."/>
            <person name="Qian W."/>
            <person name="Kim H."/>
            <person name="Gan S."/>
            <person name="Zhao Y."/>
            <person name="Li J."/>
            <person name="Yi K."/>
            <person name="Feng H."/>
            <person name="Zhu P."/>
            <person name="Li B."/>
            <person name="Liu Q."/>
            <person name="Fairley S."/>
            <person name="Magor K.E."/>
            <person name="Du Z."/>
            <person name="Hu X."/>
            <person name="Goodman L."/>
            <person name="Tafer H."/>
            <person name="Vignal A."/>
            <person name="Lee T."/>
            <person name="Kim K.W."/>
            <person name="Sheng Z."/>
            <person name="An Y."/>
            <person name="Searle S."/>
            <person name="Herrero J."/>
            <person name="Groenen M.A."/>
            <person name="Crooijmans R.P."/>
            <person name="Faraut T."/>
            <person name="Cai Q."/>
            <person name="Webster R.G."/>
            <person name="Aldridge J.R."/>
            <person name="Warren W.C."/>
            <person name="Bartschat S."/>
            <person name="Kehr S."/>
            <person name="Marz M."/>
            <person name="Stadler P.F."/>
            <person name="Smith J."/>
            <person name="Kraus R.H."/>
            <person name="Zhao Y."/>
            <person name="Ren L."/>
            <person name="Fei J."/>
            <person name="Morisson M."/>
            <person name="Kaiser P."/>
            <person name="Griffin D.K."/>
            <person name="Rao M."/>
            <person name="Pitel F."/>
            <person name="Wang J."/>
            <person name="Li N."/>
        </authorList>
    </citation>
    <scope>NUCLEOTIDE SEQUENCE [LARGE SCALE GENOMIC DNA]</scope>
</reference>
<evidence type="ECO:0000313" key="3">
    <source>
        <dbReference type="Proteomes" id="UP000296049"/>
    </source>
</evidence>
<sequence length="306" mass="33906">MQRTIAFTQDLSSEKILSTLSHAVTDILEMVAHLYVTSSLNQFQSIQLPYTDSAEEAVLDKTDCTATVTSALQRRSIVKLVKTQSSVNLCAKTLYSSQTTSVSPPEHLMKNLSQGVARASYSLKNDGPGTKGNKRPAGQEPCQPGPKPDKEVSHRDESLLQSSQIYRQACGDEADPRPRCEVDPKVKGSTTCNDNNHSQTQCRSLVTRQVYEHVRQKAIETLLQAITLGTGKISNTLGATESEDSYNYRHKKQYLIEQGSMKPPWLEKVPVIRRKSQLPGDCHTLTALELPEALDIICLFQPQTYG</sequence>